<comment type="caution">
    <text evidence="2">The sequence shown here is derived from an EMBL/GenBank/DDBJ whole genome shotgun (WGS) entry which is preliminary data.</text>
</comment>
<reference evidence="2 3" key="1">
    <citation type="journal article" date="2018" name="Front. Plant Sci.">
        <title>Red Clover (Trifolium pratense) and Zigzag Clover (T. medium) - A Picture of Genomic Similarities and Differences.</title>
        <authorList>
            <person name="Dluhosova J."/>
            <person name="Istvanek J."/>
            <person name="Nedelnik J."/>
            <person name="Repkova J."/>
        </authorList>
    </citation>
    <scope>NUCLEOTIDE SEQUENCE [LARGE SCALE GENOMIC DNA]</scope>
    <source>
        <strain evidence="3">cv. 10/8</strain>
        <tissue evidence="2">Leaf</tissue>
    </source>
</reference>
<feature type="compositionally biased region" description="Polar residues" evidence="1">
    <location>
        <begin position="18"/>
        <end position="28"/>
    </location>
</feature>
<evidence type="ECO:0000313" key="2">
    <source>
        <dbReference type="EMBL" id="MCI30120.1"/>
    </source>
</evidence>
<accession>A0A392R2Q2</accession>
<sequence>MTRSTAAHLPENLRLHTVGSSQKKGTIK</sequence>
<feature type="region of interest" description="Disordered" evidence="1">
    <location>
        <begin position="1"/>
        <end position="28"/>
    </location>
</feature>
<evidence type="ECO:0000313" key="3">
    <source>
        <dbReference type="Proteomes" id="UP000265520"/>
    </source>
</evidence>
<organism evidence="2 3">
    <name type="scientific">Trifolium medium</name>
    <dbReference type="NCBI Taxonomy" id="97028"/>
    <lineage>
        <taxon>Eukaryota</taxon>
        <taxon>Viridiplantae</taxon>
        <taxon>Streptophyta</taxon>
        <taxon>Embryophyta</taxon>
        <taxon>Tracheophyta</taxon>
        <taxon>Spermatophyta</taxon>
        <taxon>Magnoliopsida</taxon>
        <taxon>eudicotyledons</taxon>
        <taxon>Gunneridae</taxon>
        <taxon>Pentapetalae</taxon>
        <taxon>rosids</taxon>
        <taxon>fabids</taxon>
        <taxon>Fabales</taxon>
        <taxon>Fabaceae</taxon>
        <taxon>Papilionoideae</taxon>
        <taxon>50 kb inversion clade</taxon>
        <taxon>NPAAA clade</taxon>
        <taxon>Hologalegina</taxon>
        <taxon>IRL clade</taxon>
        <taxon>Trifolieae</taxon>
        <taxon>Trifolium</taxon>
    </lineage>
</organism>
<name>A0A392R2Q2_9FABA</name>
<evidence type="ECO:0000256" key="1">
    <source>
        <dbReference type="SAM" id="MobiDB-lite"/>
    </source>
</evidence>
<dbReference type="Proteomes" id="UP000265520">
    <property type="component" value="Unassembled WGS sequence"/>
</dbReference>
<dbReference type="EMBL" id="LXQA010177187">
    <property type="protein sequence ID" value="MCI30120.1"/>
    <property type="molecule type" value="Genomic_DNA"/>
</dbReference>
<proteinExistence type="predicted"/>
<protein>
    <submittedName>
        <fullName evidence="2">Uncharacterized protein</fullName>
    </submittedName>
</protein>
<dbReference type="AlphaFoldDB" id="A0A392R2Q2"/>
<keyword evidence="3" id="KW-1185">Reference proteome</keyword>
<feature type="non-terminal residue" evidence="2">
    <location>
        <position position="28"/>
    </location>
</feature>